<evidence type="ECO:0000256" key="2">
    <source>
        <dbReference type="ARBA" id="ARBA00001966"/>
    </source>
</evidence>
<evidence type="ECO:0000256" key="8">
    <source>
        <dbReference type="ARBA" id="ARBA00022679"/>
    </source>
</evidence>
<evidence type="ECO:0000256" key="16">
    <source>
        <dbReference type="SAM" id="MobiDB-lite"/>
    </source>
</evidence>
<dbReference type="InterPro" id="IPR003594">
    <property type="entry name" value="HATPase_dom"/>
</dbReference>
<evidence type="ECO:0000256" key="14">
    <source>
        <dbReference type="ARBA" id="ARBA00024827"/>
    </source>
</evidence>
<keyword evidence="13" id="KW-0411">Iron-sulfur</keyword>
<feature type="transmembrane region" description="Helical" evidence="17">
    <location>
        <begin position="95"/>
        <end position="124"/>
    </location>
</feature>
<evidence type="ECO:0000256" key="3">
    <source>
        <dbReference type="ARBA" id="ARBA00004496"/>
    </source>
</evidence>
<keyword evidence="6" id="KW-0004">4Fe-4S</keyword>
<dbReference type="InterPro" id="IPR004358">
    <property type="entry name" value="Sig_transdc_His_kin-like_C"/>
</dbReference>
<dbReference type="InterPro" id="IPR017205">
    <property type="entry name" value="Sig_transdc_His_kinase_ChrS"/>
</dbReference>
<keyword evidence="7" id="KW-0963">Cytoplasm</keyword>
<feature type="transmembrane region" description="Helical" evidence="17">
    <location>
        <begin position="161"/>
        <end position="180"/>
    </location>
</feature>
<dbReference type="GO" id="GO:0000155">
    <property type="term" value="F:phosphorelay sensor kinase activity"/>
    <property type="evidence" value="ECO:0007669"/>
    <property type="project" value="InterPro"/>
</dbReference>
<reference evidence="19" key="2">
    <citation type="submission" date="2020-09" db="EMBL/GenBank/DDBJ databases">
        <authorList>
            <person name="Sun Q."/>
            <person name="Ohkuma M."/>
        </authorList>
    </citation>
    <scope>NUCLEOTIDE SEQUENCE</scope>
    <source>
        <strain evidence="19">JCM 4059</strain>
    </source>
</reference>
<dbReference type="Gene3D" id="3.30.565.10">
    <property type="entry name" value="Histidine kinase-like ATPase, C-terminal domain"/>
    <property type="match status" value="1"/>
</dbReference>
<dbReference type="Proteomes" id="UP000638313">
    <property type="component" value="Unassembled WGS sequence"/>
</dbReference>
<dbReference type="SMART" id="SM00387">
    <property type="entry name" value="HATPase_c"/>
    <property type="match status" value="1"/>
</dbReference>
<dbReference type="InterPro" id="IPR050482">
    <property type="entry name" value="Sensor_HK_TwoCompSys"/>
</dbReference>
<comment type="function">
    <text evidence="14">Member of the two-component regulatory system NreB/NreC involved in the control of dissimilatory nitrate/nitrite reduction in response to oxygen. NreB functions as a direct oxygen sensor histidine kinase which is autophosphorylated, in the absence of oxygen, probably at the conserved histidine residue, and transfers its phosphate group probably to a conserved aspartate residue of NreC. NreB/NreC activates the expression of the nitrate (narGHJI) and nitrite (nir) reductase operons, as well as the putative nitrate transporter gene narT.</text>
</comment>
<evidence type="ECO:0000256" key="12">
    <source>
        <dbReference type="ARBA" id="ARBA00023012"/>
    </source>
</evidence>
<evidence type="ECO:0000256" key="7">
    <source>
        <dbReference type="ARBA" id="ARBA00022490"/>
    </source>
</evidence>
<dbReference type="Pfam" id="PF02518">
    <property type="entry name" value="HATPase_c"/>
    <property type="match status" value="1"/>
</dbReference>
<feature type="region of interest" description="Disordered" evidence="16">
    <location>
        <begin position="1"/>
        <end position="25"/>
    </location>
</feature>
<comment type="catalytic activity">
    <reaction evidence="1">
        <text>ATP + protein L-histidine = ADP + protein N-phospho-L-histidine.</text>
        <dbReference type="EC" id="2.7.13.3"/>
    </reaction>
</comment>
<keyword evidence="10 19" id="KW-0418">Kinase</keyword>
<evidence type="ECO:0000256" key="9">
    <source>
        <dbReference type="ARBA" id="ARBA00022723"/>
    </source>
</evidence>
<sequence length="431" mass="45132">MRRTEAAERTAAEPVQAAPEGPAPALAEATATGERRLGLVMHAAFFLLLAASLARFLIRHPGEPRTPWIITLCTGLALLYVLGPGPFARPAPRRLAWLGAVVAVWTVLVVLAPSFAWCAVPLFFTGLRTLPPRTALVLVAVLTAFVVGAQLKLSAGGFDPNLVLAPPAVAAIATAVFVHMRRQSEQQRQLIDDLIRTRRELAATERREGTLAERQRLSMEIHDTLAQGLSSQQMLLQAADRLWTTDPATAHRHVRTAAAVAGHNLAEARRFVRDLAPADLAGDGTLEQALRALAARAAQEPGGPAVACHTEGTAVPLPGQVSSALLRIAQGALANVREHAGATTATLTLTFLGDQVVLDVADDGRGFDATALPAAAPAAAPGGRGHGLPAMRARVRQLGGTLTVETAPGEGTVLSAAIPLEAAVTHPEARP</sequence>
<feature type="transmembrane region" description="Helical" evidence="17">
    <location>
        <begin position="39"/>
        <end position="58"/>
    </location>
</feature>
<evidence type="ECO:0000256" key="17">
    <source>
        <dbReference type="SAM" id="Phobius"/>
    </source>
</evidence>
<keyword evidence="11" id="KW-0408">Iron</keyword>
<evidence type="ECO:0000313" key="19">
    <source>
        <dbReference type="EMBL" id="GHF55007.1"/>
    </source>
</evidence>
<dbReference type="RefSeq" id="WP_190131056.1">
    <property type="nucleotide sequence ID" value="NZ_BNBD01000008.1"/>
</dbReference>
<evidence type="ECO:0000256" key="10">
    <source>
        <dbReference type="ARBA" id="ARBA00022777"/>
    </source>
</evidence>
<proteinExistence type="predicted"/>
<dbReference type="EC" id="2.7.13.3" evidence="4"/>
<dbReference type="GO" id="GO:0046872">
    <property type="term" value="F:metal ion binding"/>
    <property type="evidence" value="ECO:0007669"/>
    <property type="project" value="UniProtKB-KW"/>
</dbReference>
<evidence type="ECO:0000256" key="4">
    <source>
        <dbReference type="ARBA" id="ARBA00012438"/>
    </source>
</evidence>
<evidence type="ECO:0000256" key="13">
    <source>
        <dbReference type="ARBA" id="ARBA00023014"/>
    </source>
</evidence>
<dbReference type="InterPro" id="IPR036890">
    <property type="entry name" value="HATPase_C_sf"/>
</dbReference>
<dbReference type="PIRSF" id="PIRSF037434">
    <property type="entry name" value="STHK_ChrS"/>
    <property type="match status" value="1"/>
</dbReference>
<gene>
    <name evidence="19" type="ORF">GCM10010218_40450</name>
</gene>
<comment type="caution">
    <text evidence="19">The sequence shown here is derived from an EMBL/GenBank/DDBJ whole genome shotgun (WGS) entry which is preliminary data.</text>
</comment>
<keyword evidence="20" id="KW-1185">Reference proteome</keyword>
<evidence type="ECO:0000256" key="1">
    <source>
        <dbReference type="ARBA" id="ARBA00000085"/>
    </source>
</evidence>
<dbReference type="Pfam" id="PF07730">
    <property type="entry name" value="HisKA_3"/>
    <property type="match status" value="1"/>
</dbReference>
<keyword evidence="17" id="KW-0472">Membrane</keyword>
<keyword evidence="8" id="KW-0808">Transferase</keyword>
<accession>A0A919B4H4</accession>
<dbReference type="GO" id="GO:0051539">
    <property type="term" value="F:4 iron, 4 sulfur cluster binding"/>
    <property type="evidence" value="ECO:0007669"/>
    <property type="project" value="UniProtKB-KW"/>
</dbReference>
<evidence type="ECO:0000256" key="15">
    <source>
        <dbReference type="ARBA" id="ARBA00030800"/>
    </source>
</evidence>
<evidence type="ECO:0000256" key="5">
    <source>
        <dbReference type="ARBA" id="ARBA00017322"/>
    </source>
</evidence>
<dbReference type="PROSITE" id="PS50109">
    <property type="entry name" value="HIS_KIN"/>
    <property type="match status" value="1"/>
</dbReference>
<dbReference type="AlphaFoldDB" id="A0A919B4H4"/>
<keyword evidence="9" id="KW-0479">Metal-binding</keyword>
<keyword evidence="12" id="KW-0902">Two-component regulatory system</keyword>
<dbReference type="EMBL" id="BNBD01000008">
    <property type="protein sequence ID" value="GHF55007.1"/>
    <property type="molecule type" value="Genomic_DNA"/>
</dbReference>
<comment type="subcellular location">
    <subcellularLocation>
        <location evidence="3">Cytoplasm</location>
    </subcellularLocation>
</comment>
<dbReference type="PANTHER" id="PTHR24421:SF62">
    <property type="entry name" value="SENSORY TRANSDUCTION HISTIDINE KINASE"/>
    <property type="match status" value="1"/>
</dbReference>
<organism evidence="19 20">
    <name type="scientific">Streptomyces mashuensis</name>
    <dbReference type="NCBI Taxonomy" id="33904"/>
    <lineage>
        <taxon>Bacteria</taxon>
        <taxon>Bacillati</taxon>
        <taxon>Actinomycetota</taxon>
        <taxon>Actinomycetes</taxon>
        <taxon>Kitasatosporales</taxon>
        <taxon>Streptomycetaceae</taxon>
        <taxon>Streptomyces</taxon>
    </lineage>
</organism>
<dbReference type="InterPro" id="IPR005467">
    <property type="entry name" value="His_kinase_dom"/>
</dbReference>
<protein>
    <recommendedName>
        <fullName evidence="5">Oxygen sensor histidine kinase NreB</fullName>
        <ecNumber evidence="4">2.7.13.3</ecNumber>
    </recommendedName>
    <alternativeName>
        <fullName evidence="15">Nitrogen regulation protein B</fullName>
    </alternativeName>
</protein>
<reference evidence="19" key="1">
    <citation type="journal article" date="2014" name="Int. J. Syst. Evol. Microbiol.">
        <title>Complete genome sequence of Corynebacterium casei LMG S-19264T (=DSM 44701T), isolated from a smear-ripened cheese.</title>
        <authorList>
            <consortium name="US DOE Joint Genome Institute (JGI-PGF)"/>
            <person name="Walter F."/>
            <person name="Albersmeier A."/>
            <person name="Kalinowski J."/>
            <person name="Ruckert C."/>
        </authorList>
    </citation>
    <scope>NUCLEOTIDE SEQUENCE</scope>
    <source>
        <strain evidence="19">JCM 4059</strain>
    </source>
</reference>
<dbReference type="CDD" id="cd16917">
    <property type="entry name" value="HATPase_UhpB-NarQ-NarX-like"/>
    <property type="match status" value="1"/>
</dbReference>
<evidence type="ECO:0000259" key="18">
    <source>
        <dbReference type="PROSITE" id="PS50109"/>
    </source>
</evidence>
<evidence type="ECO:0000256" key="11">
    <source>
        <dbReference type="ARBA" id="ARBA00023004"/>
    </source>
</evidence>
<dbReference type="PRINTS" id="PR00344">
    <property type="entry name" value="BCTRLSENSOR"/>
</dbReference>
<feature type="compositionally biased region" description="Basic and acidic residues" evidence="16">
    <location>
        <begin position="1"/>
        <end position="11"/>
    </location>
</feature>
<keyword evidence="17" id="KW-1133">Transmembrane helix</keyword>
<name>A0A919B4H4_9ACTN</name>
<dbReference type="PANTHER" id="PTHR24421">
    <property type="entry name" value="NITRATE/NITRITE SENSOR PROTEIN NARX-RELATED"/>
    <property type="match status" value="1"/>
</dbReference>
<feature type="domain" description="Histidine kinase" evidence="18">
    <location>
        <begin position="325"/>
        <end position="422"/>
    </location>
</feature>
<dbReference type="GO" id="GO:0046983">
    <property type="term" value="F:protein dimerization activity"/>
    <property type="evidence" value="ECO:0007669"/>
    <property type="project" value="InterPro"/>
</dbReference>
<dbReference type="InterPro" id="IPR011712">
    <property type="entry name" value="Sig_transdc_His_kin_sub3_dim/P"/>
</dbReference>
<keyword evidence="17" id="KW-0812">Transmembrane</keyword>
<evidence type="ECO:0000256" key="6">
    <source>
        <dbReference type="ARBA" id="ARBA00022485"/>
    </source>
</evidence>
<dbReference type="SUPFAM" id="SSF55874">
    <property type="entry name" value="ATPase domain of HSP90 chaperone/DNA topoisomerase II/histidine kinase"/>
    <property type="match status" value="1"/>
</dbReference>
<feature type="transmembrane region" description="Helical" evidence="17">
    <location>
        <begin position="136"/>
        <end position="155"/>
    </location>
</feature>
<dbReference type="GO" id="GO:0016020">
    <property type="term" value="C:membrane"/>
    <property type="evidence" value="ECO:0007669"/>
    <property type="project" value="InterPro"/>
</dbReference>
<feature type="transmembrane region" description="Helical" evidence="17">
    <location>
        <begin position="65"/>
        <end position="83"/>
    </location>
</feature>
<dbReference type="GO" id="GO:0005737">
    <property type="term" value="C:cytoplasm"/>
    <property type="evidence" value="ECO:0007669"/>
    <property type="project" value="UniProtKB-SubCell"/>
</dbReference>
<evidence type="ECO:0000313" key="20">
    <source>
        <dbReference type="Proteomes" id="UP000638313"/>
    </source>
</evidence>
<dbReference type="Gene3D" id="1.20.5.1930">
    <property type="match status" value="1"/>
</dbReference>
<comment type="cofactor">
    <cofactor evidence="2">
        <name>[4Fe-4S] cluster</name>
        <dbReference type="ChEBI" id="CHEBI:49883"/>
    </cofactor>
</comment>